<dbReference type="GO" id="GO:0035556">
    <property type="term" value="P:intracellular signal transduction"/>
    <property type="evidence" value="ECO:0007669"/>
    <property type="project" value="TreeGrafter"/>
</dbReference>
<dbReference type="PANTHER" id="PTHR45807:SF7">
    <property type="entry name" value="TYROSINE-PROTEIN KINASE HOPSCOTCH"/>
    <property type="match status" value="1"/>
</dbReference>
<dbReference type="InterPro" id="IPR011009">
    <property type="entry name" value="Kinase-like_dom_sf"/>
</dbReference>
<dbReference type="EMBL" id="CAJVPV010005087">
    <property type="protein sequence ID" value="CAG8584465.1"/>
    <property type="molecule type" value="Genomic_DNA"/>
</dbReference>
<proteinExistence type="predicted"/>
<dbReference type="Pfam" id="PF07714">
    <property type="entry name" value="PK_Tyr_Ser-Thr"/>
    <property type="match status" value="1"/>
</dbReference>
<evidence type="ECO:0000259" key="1">
    <source>
        <dbReference type="PROSITE" id="PS50011"/>
    </source>
</evidence>
<dbReference type="SUPFAM" id="SSF56112">
    <property type="entry name" value="Protein kinase-like (PK-like)"/>
    <property type="match status" value="1"/>
</dbReference>
<feature type="domain" description="Protein kinase" evidence="1">
    <location>
        <begin position="81"/>
        <end position="239"/>
    </location>
</feature>
<dbReference type="GO" id="GO:0019221">
    <property type="term" value="P:cytokine-mediated signaling pathway"/>
    <property type="evidence" value="ECO:0007669"/>
    <property type="project" value="TreeGrafter"/>
</dbReference>
<dbReference type="GO" id="GO:0030154">
    <property type="term" value="P:cell differentiation"/>
    <property type="evidence" value="ECO:0007669"/>
    <property type="project" value="TreeGrafter"/>
</dbReference>
<evidence type="ECO:0000313" key="3">
    <source>
        <dbReference type="Proteomes" id="UP000789342"/>
    </source>
</evidence>
<dbReference type="PANTHER" id="PTHR45807">
    <property type="entry name" value="TYROSINE-PROTEIN KINASE HOPSCOTCH"/>
    <property type="match status" value="1"/>
</dbReference>
<protein>
    <submittedName>
        <fullName evidence="2">14382_t:CDS:1</fullName>
    </submittedName>
</protein>
<dbReference type="GO" id="GO:0005126">
    <property type="term" value="F:cytokine receptor binding"/>
    <property type="evidence" value="ECO:0007669"/>
    <property type="project" value="TreeGrafter"/>
</dbReference>
<comment type="caution">
    <text evidence="2">The sequence shown here is derived from an EMBL/GenBank/DDBJ whole genome shotgun (WGS) entry which is preliminary data.</text>
</comment>
<dbReference type="InterPro" id="IPR001245">
    <property type="entry name" value="Ser-Thr/Tyr_kinase_cat_dom"/>
</dbReference>
<gene>
    <name evidence="2" type="ORF">AMORRO_LOCUS7058</name>
</gene>
<dbReference type="InterPro" id="IPR000719">
    <property type="entry name" value="Prot_kinase_dom"/>
</dbReference>
<dbReference type="GO" id="GO:0005524">
    <property type="term" value="F:ATP binding"/>
    <property type="evidence" value="ECO:0007669"/>
    <property type="project" value="InterPro"/>
</dbReference>
<dbReference type="GO" id="GO:0004715">
    <property type="term" value="F:non-membrane spanning protein tyrosine kinase activity"/>
    <property type="evidence" value="ECO:0007669"/>
    <property type="project" value="TreeGrafter"/>
</dbReference>
<organism evidence="2 3">
    <name type="scientific">Acaulospora morrowiae</name>
    <dbReference type="NCBI Taxonomy" id="94023"/>
    <lineage>
        <taxon>Eukaryota</taxon>
        <taxon>Fungi</taxon>
        <taxon>Fungi incertae sedis</taxon>
        <taxon>Mucoromycota</taxon>
        <taxon>Glomeromycotina</taxon>
        <taxon>Glomeromycetes</taxon>
        <taxon>Diversisporales</taxon>
        <taxon>Acaulosporaceae</taxon>
        <taxon>Acaulospora</taxon>
    </lineage>
</organism>
<dbReference type="PROSITE" id="PS50011">
    <property type="entry name" value="PROTEIN_KINASE_DOM"/>
    <property type="match status" value="1"/>
</dbReference>
<dbReference type="Gene3D" id="1.10.510.10">
    <property type="entry name" value="Transferase(Phosphotransferase) domain 1"/>
    <property type="match status" value="1"/>
</dbReference>
<dbReference type="GO" id="GO:0007259">
    <property type="term" value="P:cell surface receptor signaling pathway via JAK-STAT"/>
    <property type="evidence" value="ECO:0007669"/>
    <property type="project" value="TreeGrafter"/>
</dbReference>
<name>A0A9N9G6B2_9GLOM</name>
<dbReference type="InterPro" id="IPR051286">
    <property type="entry name" value="JAK"/>
</dbReference>
<evidence type="ECO:0000313" key="2">
    <source>
        <dbReference type="EMBL" id="CAG8584465.1"/>
    </source>
</evidence>
<reference evidence="2" key="1">
    <citation type="submission" date="2021-06" db="EMBL/GenBank/DDBJ databases">
        <authorList>
            <person name="Kallberg Y."/>
            <person name="Tangrot J."/>
            <person name="Rosling A."/>
        </authorList>
    </citation>
    <scope>NUCLEOTIDE SEQUENCE</scope>
    <source>
        <strain evidence="2">CL551</strain>
    </source>
</reference>
<feature type="non-terminal residue" evidence="2">
    <location>
        <position position="1"/>
    </location>
</feature>
<accession>A0A9N9G6B2</accession>
<dbReference type="AlphaFoldDB" id="A0A9N9G6B2"/>
<dbReference type="OrthoDB" id="2303084at2759"/>
<sequence length="239" mass="27367">MASKSEIISETVHASEIFACPKCKIKRDVGSFCKECTPNELVANFDKWSSGDEKIDELIRESQKNATRYDNYLKWFPYECLEEFKEIARGGFGIIYHAKCEVQWRGCKPQLSDVALKKIKKAPEVSSDFFQEVRTFYQCCQKRSHDIGIIRIIGISKDPEDGQYMLMMDYAAHGSLRSFLKKFYSKLNWKTVIKFVKSICEELHSQSNVKVANKNTVGEQSLAADPDKIKSVITCLITT</sequence>
<keyword evidence="3" id="KW-1185">Reference proteome</keyword>
<dbReference type="GO" id="GO:0005829">
    <property type="term" value="C:cytosol"/>
    <property type="evidence" value="ECO:0007669"/>
    <property type="project" value="TreeGrafter"/>
</dbReference>
<dbReference type="Proteomes" id="UP000789342">
    <property type="component" value="Unassembled WGS sequence"/>
</dbReference>